<accession>X0VSP0</accession>
<evidence type="ECO:0008006" key="2">
    <source>
        <dbReference type="Google" id="ProtNLM"/>
    </source>
</evidence>
<name>X0VSP0_9ZZZZ</name>
<comment type="caution">
    <text evidence="1">The sequence shown here is derived from an EMBL/GenBank/DDBJ whole genome shotgun (WGS) entry which is preliminary data.</text>
</comment>
<protein>
    <recommendedName>
        <fullName evidence="2">PABS domain-containing protein</fullName>
    </recommendedName>
</protein>
<gene>
    <name evidence="1" type="ORF">S01H1_57514</name>
</gene>
<dbReference type="NCBIfam" id="TIGR04371">
    <property type="entry name" value="methyltran_NanM"/>
    <property type="match status" value="1"/>
</dbReference>
<dbReference type="SUPFAM" id="SSF53335">
    <property type="entry name" value="S-adenosyl-L-methionine-dependent methyltransferases"/>
    <property type="match status" value="1"/>
</dbReference>
<dbReference type="InterPro" id="IPR030807">
    <property type="entry name" value="Methyltran_NanM"/>
</dbReference>
<dbReference type="EMBL" id="BARS01037509">
    <property type="protein sequence ID" value="GAG14167.1"/>
    <property type="molecule type" value="Genomic_DNA"/>
</dbReference>
<dbReference type="InterPro" id="IPR029063">
    <property type="entry name" value="SAM-dependent_MTases_sf"/>
</dbReference>
<feature type="non-terminal residue" evidence="1">
    <location>
        <position position="129"/>
    </location>
</feature>
<dbReference type="AlphaFoldDB" id="X0VSP0"/>
<organism evidence="1">
    <name type="scientific">marine sediment metagenome</name>
    <dbReference type="NCBI Taxonomy" id="412755"/>
    <lineage>
        <taxon>unclassified sequences</taxon>
        <taxon>metagenomes</taxon>
        <taxon>ecological metagenomes</taxon>
    </lineage>
</organism>
<proteinExistence type="predicted"/>
<sequence>MTVNDNERFDVLIIGDGYGFLSSLLKSLYPNSKITLIDIGKVLLFPAVNLQIIHPHCNHTFIDSTNLNTKNFDFLYVPAENIWNLNGVKYKLIITISAMQEMNYETINNYFRFMRLRATEDNLFYCSSR</sequence>
<reference evidence="1" key="1">
    <citation type="journal article" date="2014" name="Front. Microbiol.">
        <title>High frequency of phylogenetically diverse reductive dehalogenase-homologous genes in deep subseafloor sedimentary metagenomes.</title>
        <authorList>
            <person name="Kawai M."/>
            <person name="Futagami T."/>
            <person name="Toyoda A."/>
            <person name="Takaki Y."/>
            <person name="Nishi S."/>
            <person name="Hori S."/>
            <person name="Arai W."/>
            <person name="Tsubouchi T."/>
            <person name="Morono Y."/>
            <person name="Uchiyama I."/>
            <person name="Ito T."/>
            <person name="Fujiyama A."/>
            <person name="Inagaki F."/>
            <person name="Takami H."/>
        </authorList>
    </citation>
    <scope>NUCLEOTIDE SEQUENCE</scope>
    <source>
        <strain evidence="1">Expedition CK06-06</strain>
    </source>
</reference>
<evidence type="ECO:0000313" key="1">
    <source>
        <dbReference type="EMBL" id="GAG14167.1"/>
    </source>
</evidence>